<accession>A0A317Z3N8</accession>
<keyword evidence="1" id="KW-0812">Transmembrane</keyword>
<protein>
    <submittedName>
        <fullName evidence="2">Uncharacterized protein</fullName>
    </submittedName>
</protein>
<feature type="transmembrane region" description="Helical" evidence="1">
    <location>
        <begin position="45"/>
        <end position="70"/>
    </location>
</feature>
<proteinExistence type="predicted"/>
<feature type="transmembrane region" description="Helical" evidence="1">
    <location>
        <begin position="7"/>
        <end position="25"/>
    </location>
</feature>
<keyword evidence="1" id="KW-1133">Transmembrane helix</keyword>
<comment type="caution">
    <text evidence="2">The sequence shown here is derived from an EMBL/GenBank/DDBJ whole genome shotgun (WGS) entry which is preliminary data.</text>
</comment>
<evidence type="ECO:0000313" key="3">
    <source>
        <dbReference type="Proteomes" id="UP000246351"/>
    </source>
</evidence>
<evidence type="ECO:0000313" key="2">
    <source>
        <dbReference type="EMBL" id="PWZ92040.1"/>
    </source>
</evidence>
<dbReference type="Proteomes" id="UP000246351">
    <property type="component" value="Unassembled WGS sequence"/>
</dbReference>
<keyword evidence="1" id="KW-0472">Membrane</keyword>
<organism evidence="2 3">
    <name type="scientific">Staphylococcus pseudintermedius</name>
    <dbReference type="NCBI Taxonomy" id="283734"/>
    <lineage>
        <taxon>Bacteria</taxon>
        <taxon>Bacillati</taxon>
        <taxon>Bacillota</taxon>
        <taxon>Bacilli</taxon>
        <taxon>Bacillales</taxon>
        <taxon>Staphylococcaceae</taxon>
        <taxon>Staphylococcus</taxon>
        <taxon>Staphylococcus intermedius group</taxon>
    </lineage>
</organism>
<dbReference type="EMBL" id="QEIV01002767">
    <property type="protein sequence ID" value="PWZ92040.1"/>
    <property type="molecule type" value="Genomic_DNA"/>
</dbReference>
<gene>
    <name evidence="2" type="ORF">DD924_21060</name>
</gene>
<name>A0A317Z3N8_STAPS</name>
<dbReference type="AlphaFoldDB" id="A0A317Z3N8"/>
<feature type="non-terminal residue" evidence="2">
    <location>
        <position position="93"/>
    </location>
</feature>
<reference evidence="2 3" key="1">
    <citation type="journal article" date="2018" name="Vet. Microbiol.">
        <title>Clonal diversity and geographic distribution of methicillin-resistant Staphylococcus pseudintermedius from Australian animals: Discovery of novel sequence types.</title>
        <authorList>
            <person name="Worthing K.A."/>
            <person name="Abraham S."/>
            <person name="Coombs G.W."/>
            <person name="Pang S."/>
            <person name="Saputra S."/>
            <person name="Jordan D."/>
            <person name="Trott D.J."/>
            <person name="Norris J.M."/>
        </authorList>
    </citation>
    <scope>NUCLEOTIDE SEQUENCE [LARGE SCALE GENOMIC DNA]</scope>
    <source>
        <strain evidence="2 3">ST71 3</strain>
    </source>
</reference>
<sequence length="93" mass="10911">MITLAQISAPFLVIGVIAAITYFKLWGYLYKEWFMSVDHKKIGLMYWMITLAQISAPFLVIGVIAAITYFKLWGYLYKEWFMSVDHKKIGLMY</sequence>
<evidence type="ECO:0000256" key="1">
    <source>
        <dbReference type="SAM" id="Phobius"/>
    </source>
</evidence>